<dbReference type="Gene3D" id="2.20.28.20">
    <property type="entry name" value="Methionyl-tRNA synthetase, Zn-domain"/>
    <property type="match status" value="1"/>
</dbReference>
<dbReference type="Pfam" id="PF09334">
    <property type="entry name" value="tRNA-synt_1g"/>
    <property type="match status" value="1"/>
</dbReference>
<organism evidence="9 10">
    <name type="scientific">Klebsiella aerogenes</name>
    <name type="common">Enterobacter aerogenes</name>
    <dbReference type="NCBI Taxonomy" id="548"/>
    <lineage>
        <taxon>Bacteria</taxon>
        <taxon>Pseudomonadati</taxon>
        <taxon>Pseudomonadota</taxon>
        <taxon>Gammaproteobacteria</taxon>
        <taxon>Enterobacterales</taxon>
        <taxon>Enterobacteriaceae</taxon>
        <taxon>Klebsiella/Raoultella group</taxon>
        <taxon>Klebsiella</taxon>
    </lineage>
</organism>
<keyword evidence="2 7" id="KW-0547">Nucleotide-binding</keyword>
<dbReference type="AlphaFoldDB" id="A0AAP9R0T7"/>
<sequence length="499" mass="56337">MSKYIVTITPPTPNGDLHIGHIAGPFLSADVFTRIQRQRGHECVLLSYSDDYQSYMQRKGIETGIEPTVLAQSNTEKIKRSLAAMKISVDNWMSPYNNPFFKDAVQELFDSAHERGAIAFHDSSEPYCASCNVWGYEAFGRGLCNYCGVDSDASQCEGCANAPDADKMQEFHCKLCRKAPEFTSVNRAFLHLERFAPLLQNVHAKYVKRHPLESWLDTAINQLKPWGVTRPEEAGLDLAEDGSRRVHTWFMGMAGYIAAFREYAAQRQDADLFSRFWCSGEGEVVHFLGFDCVFSHAIAYPVLLDQRPDIHVRQRFIPNQFLMLDGLNLSTSRNHAIWARELVEKAGSDSARLYLASIAPEEEEGDFRQNEFERWHQALFDDLLPRIFHAMETEKMSWSRQLTGPDAGLLDGLRQKWLAAGDASHFSMKALAATLLDAFALCRVRLDQHQPVAHLAAFIAVAGQALIPELSQRLITQFRLPENAILCWLVDGALADYNI</sequence>
<proteinExistence type="inferred from homology"/>
<evidence type="ECO:0000256" key="2">
    <source>
        <dbReference type="ARBA" id="ARBA00022741"/>
    </source>
</evidence>
<protein>
    <submittedName>
        <fullName evidence="9">Methionine--tRNA ligase</fullName>
        <ecNumber evidence="9">6.1.1.10</ecNumber>
    </submittedName>
</protein>
<dbReference type="PANTHER" id="PTHR45765:SF1">
    <property type="entry name" value="METHIONINE--TRNA LIGASE, CYTOPLASMIC"/>
    <property type="match status" value="1"/>
</dbReference>
<dbReference type="PANTHER" id="PTHR45765">
    <property type="entry name" value="METHIONINE--TRNA LIGASE"/>
    <property type="match status" value="1"/>
</dbReference>
<keyword evidence="4 7" id="KW-0648">Protein biosynthesis</keyword>
<name>A0AAP9R0T7_KLEAE</name>
<dbReference type="GO" id="GO:0005524">
    <property type="term" value="F:ATP binding"/>
    <property type="evidence" value="ECO:0007669"/>
    <property type="project" value="UniProtKB-KW"/>
</dbReference>
<evidence type="ECO:0000313" key="10">
    <source>
        <dbReference type="Proteomes" id="UP000514462"/>
    </source>
</evidence>
<dbReference type="InterPro" id="IPR029038">
    <property type="entry name" value="MetRS_Zn"/>
</dbReference>
<keyword evidence="1 7" id="KW-0436">Ligase</keyword>
<evidence type="ECO:0000256" key="6">
    <source>
        <dbReference type="ARBA" id="ARBA00047364"/>
    </source>
</evidence>
<evidence type="ECO:0000256" key="7">
    <source>
        <dbReference type="RuleBase" id="RU363039"/>
    </source>
</evidence>
<dbReference type="GO" id="GO:0005829">
    <property type="term" value="C:cytosol"/>
    <property type="evidence" value="ECO:0007669"/>
    <property type="project" value="TreeGrafter"/>
</dbReference>
<dbReference type="RefSeq" id="WP_049045361.1">
    <property type="nucleotide sequence ID" value="NZ_CP055904.1"/>
</dbReference>
<feature type="domain" description="Methionyl/Leucyl tRNA synthetase" evidence="8">
    <location>
        <begin position="5"/>
        <end position="374"/>
    </location>
</feature>
<dbReference type="Gene3D" id="3.40.50.620">
    <property type="entry name" value="HUPs"/>
    <property type="match status" value="1"/>
</dbReference>
<dbReference type="InterPro" id="IPR014729">
    <property type="entry name" value="Rossmann-like_a/b/a_fold"/>
</dbReference>
<evidence type="ECO:0000256" key="1">
    <source>
        <dbReference type="ARBA" id="ARBA00022598"/>
    </source>
</evidence>
<dbReference type="NCBIfam" id="NF008859">
    <property type="entry name" value="PRK11893.2-1"/>
    <property type="match status" value="1"/>
</dbReference>
<dbReference type="PROSITE" id="PS00178">
    <property type="entry name" value="AA_TRNA_LIGASE_I"/>
    <property type="match status" value="1"/>
</dbReference>
<evidence type="ECO:0000256" key="3">
    <source>
        <dbReference type="ARBA" id="ARBA00022840"/>
    </source>
</evidence>
<dbReference type="InterPro" id="IPR015413">
    <property type="entry name" value="Methionyl/Leucyl_tRNA_Synth"/>
</dbReference>
<evidence type="ECO:0000259" key="8">
    <source>
        <dbReference type="Pfam" id="PF09334"/>
    </source>
</evidence>
<dbReference type="GO" id="GO:0006431">
    <property type="term" value="P:methionyl-tRNA aminoacylation"/>
    <property type="evidence" value="ECO:0007669"/>
    <property type="project" value="TreeGrafter"/>
</dbReference>
<reference evidence="10" key="1">
    <citation type="submission" date="2020-06" db="EMBL/GenBank/DDBJ databases">
        <title>REHAB project genomes.</title>
        <authorList>
            <person name="Shaw L.P."/>
        </authorList>
    </citation>
    <scope>NUCLEOTIDE SEQUENCE [LARGE SCALE GENOMIC DNA]</scope>
    <source>
        <strain evidence="10">RHBSTW-00938</strain>
    </source>
</reference>
<evidence type="ECO:0000256" key="4">
    <source>
        <dbReference type="ARBA" id="ARBA00022917"/>
    </source>
</evidence>
<accession>A0AAP9R0T7</accession>
<dbReference type="EC" id="6.1.1.10" evidence="9"/>
<dbReference type="GO" id="GO:0004825">
    <property type="term" value="F:methionine-tRNA ligase activity"/>
    <property type="evidence" value="ECO:0007669"/>
    <property type="project" value="UniProtKB-EC"/>
</dbReference>
<comment type="similarity">
    <text evidence="7">Belongs to the class-I aminoacyl-tRNA synthetase family.</text>
</comment>
<dbReference type="InterPro" id="IPR001412">
    <property type="entry name" value="aa-tRNA-synth_I_CS"/>
</dbReference>
<keyword evidence="3 7" id="KW-0067">ATP-binding</keyword>
<dbReference type="SUPFAM" id="SSF52374">
    <property type="entry name" value="Nucleotidylyl transferase"/>
    <property type="match status" value="1"/>
</dbReference>
<dbReference type="Proteomes" id="UP000514462">
    <property type="component" value="Chromosome"/>
</dbReference>
<evidence type="ECO:0000313" key="9">
    <source>
        <dbReference type="EMBL" id="QMR41984.1"/>
    </source>
</evidence>
<keyword evidence="5 7" id="KW-0030">Aminoacyl-tRNA synthetase</keyword>
<dbReference type="EMBL" id="CP055904">
    <property type="protein sequence ID" value="QMR41984.1"/>
    <property type="molecule type" value="Genomic_DNA"/>
</dbReference>
<evidence type="ECO:0000256" key="5">
    <source>
        <dbReference type="ARBA" id="ARBA00023146"/>
    </source>
</evidence>
<dbReference type="InterPro" id="IPR023458">
    <property type="entry name" value="Met-tRNA_ligase_1"/>
</dbReference>
<gene>
    <name evidence="9" type="ORF">HV331_21925</name>
</gene>
<comment type="catalytic activity">
    <reaction evidence="6">
        <text>tRNA(Met) + L-methionine + ATP = L-methionyl-tRNA(Met) + AMP + diphosphate</text>
        <dbReference type="Rhea" id="RHEA:13481"/>
        <dbReference type="Rhea" id="RHEA-COMP:9667"/>
        <dbReference type="Rhea" id="RHEA-COMP:9698"/>
        <dbReference type="ChEBI" id="CHEBI:30616"/>
        <dbReference type="ChEBI" id="CHEBI:33019"/>
        <dbReference type="ChEBI" id="CHEBI:57844"/>
        <dbReference type="ChEBI" id="CHEBI:78442"/>
        <dbReference type="ChEBI" id="CHEBI:78530"/>
        <dbReference type="ChEBI" id="CHEBI:456215"/>
        <dbReference type="EC" id="6.1.1.10"/>
    </reaction>
</comment>